<dbReference type="PANTHER" id="PTHR47515:SF1">
    <property type="entry name" value="BLR2054 PROTEIN"/>
    <property type="match status" value="1"/>
</dbReference>
<dbReference type="InterPro" id="IPR025948">
    <property type="entry name" value="HTH-like_dom"/>
</dbReference>
<protein>
    <recommendedName>
        <fullName evidence="1">HTH-like domain-containing protein</fullName>
    </recommendedName>
</protein>
<evidence type="ECO:0000313" key="3">
    <source>
        <dbReference type="Proteomes" id="UP000533469"/>
    </source>
</evidence>
<dbReference type="PANTHER" id="PTHR47515">
    <property type="entry name" value="LOW CALCIUM RESPONSE LOCUS PROTEIN T"/>
    <property type="match status" value="1"/>
</dbReference>
<comment type="caution">
    <text evidence="2">The sequence shown here is derived from an EMBL/GenBank/DDBJ whole genome shotgun (WGS) entry which is preliminary data.</text>
</comment>
<evidence type="ECO:0000259" key="1">
    <source>
        <dbReference type="Pfam" id="PF13276"/>
    </source>
</evidence>
<proteinExistence type="predicted"/>
<accession>A0A839ZHM8</accession>
<evidence type="ECO:0000313" key="2">
    <source>
        <dbReference type="EMBL" id="MBB3774052.1"/>
    </source>
</evidence>
<reference evidence="2 3" key="1">
    <citation type="submission" date="2020-08" db="EMBL/GenBank/DDBJ databases">
        <title>Genomic Encyclopedia of Type Strains, Phase IV (KMG-IV): sequencing the most valuable type-strain genomes for metagenomic binning, comparative biology and taxonomic classification.</title>
        <authorList>
            <person name="Goeker M."/>
        </authorList>
    </citation>
    <scope>NUCLEOTIDE SEQUENCE [LARGE SCALE GENOMIC DNA]</scope>
    <source>
        <strain evidence="2 3">DSM 5895</strain>
    </source>
</reference>
<gene>
    <name evidence="2" type="ORF">FHS55_004707</name>
</gene>
<dbReference type="Proteomes" id="UP000533469">
    <property type="component" value="Unassembled WGS sequence"/>
</dbReference>
<dbReference type="AlphaFoldDB" id="A0A839ZHM8"/>
<dbReference type="EMBL" id="JACICD010000027">
    <property type="protein sequence ID" value="MBB3774052.1"/>
    <property type="molecule type" value="Genomic_DNA"/>
</dbReference>
<sequence>MVTCANERRFVAHLVGHHAMSERRACKATGFCRMTMRYRATRGNDTSLRERLKAIARERQRLGYGRLHVLLRREGFRVNHKRLFRHNP</sequence>
<feature type="domain" description="HTH-like" evidence="1">
    <location>
        <begin position="47"/>
        <end position="82"/>
    </location>
</feature>
<keyword evidence="3" id="KW-1185">Reference proteome</keyword>
<name>A0A839ZHM8_9HYPH</name>
<organism evidence="2 3">
    <name type="scientific">Ancylobacter tetraedralis</name>
    <dbReference type="NCBI Taxonomy" id="217068"/>
    <lineage>
        <taxon>Bacteria</taxon>
        <taxon>Pseudomonadati</taxon>
        <taxon>Pseudomonadota</taxon>
        <taxon>Alphaproteobacteria</taxon>
        <taxon>Hyphomicrobiales</taxon>
        <taxon>Xanthobacteraceae</taxon>
        <taxon>Ancylobacter</taxon>
    </lineage>
</organism>
<dbReference type="Pfam" id="PF13276">
    <property type="entry name" value="HTH_21"/>
    <property type="match status" value="1"/>
</dbReference>